<dbReference type="InterPro" id="IPR033875">
    <property type="entry name" value="FlhG"/>
</dbReference>
<dbReference type="STRING" id="574087.Acear_1622"/>
<dbReference type="CDD" id="cd02038">
    <property type="entry name" value="FlhG-like"/>
    <property type="match status" value="1"/>
</dbReference>
<feature type="region of interest" description="Disordered" evidence="3">
    <location>
        <begin position="1"/>
        <end position="28"/>
    </location>
</feature>
<dbReference type="GO" id="GO:0005524">
    <property type="term" value="F:ATP binding"/>
    <property type="evidence" value="ECO:0007669"/>
    <property type="project" value="UniProtKB-KW"/>
</dbReference>
<dbReference type="eggNOG" id="COG0455">
    <property type="taxonomic scope" value="Bacteria"/>
</dbReference>
<keyword evidence="6" id="KW-1185">Reference proteome</keyword>
<dbReference type="GO" id="GO:0009898">
    <property type="term" value="C:cytoplasmic side of plasma membrane"/>
    <property type="evidence" value="ECO:0007669"/>
    <property type="project" value="TreeGrafter"/>
</dbReference>
<dbReference type="HOGENOM" id="CLU_037612_0_0_9"/>
<sequence>MKDQAHGLRELVQKQSTTHQEDQKKPEEELARIYSVASGKGGVGKTNFTVNLSLALQAKDRRVGIIDADLGMANIDVVLGLTPQYNLGHVIKGKKKIEEIIVEGPQNLEVIPGTSGAEELANLTDYQLQNLINSWQVLENKYDIILIDIGAGISKSVIDFALAADEIIIISTPEPTSVTDAYGLIKTIVNQQQISEINLVVNRTESDREGKRISNRVTEVVNDFLEIQVNVLGTIPEDKNVIKAVKRQHPFWLEFPNSKAANAIKEIRNQLLDIKEENTSTGVKGFFSKLFGLTDK</sequence>
<dbReference type="Pfam" id="PF01656">
    <property type="entry name" value="CbiA"/>
    <property type="match status" value="1"/>
</dbReference>
<dbReference type="PANTHER" id="PTHR43384">
    <property type="entry name" value="SEPTUM SITE-DETERMINING PROTEIN MIND HOMOLOG, CHLOROPLASTIC-RELATED"/>
    <property type="match status" value="1"/>
</dbReference>
<dbReference type="GO" id="GO:0016887">
    <property type="term" value="F:ATP hydrolysis activity"/>
    <property type="evidence" value="ECO:0007669"/>
    <property type="project" value="TreeGrafter"/>
</dbReference>
<dbReference type="KEGG" id="aar:Acear_1622"/>
<accession>D9QRI7</accession>
<dbReference type="InterPro" id="IPR002586">
    <property type="entry name" value="CobQ/CobB/MinD/ParA_Nub-bd_dom"/>
</dbReference>
<dbReference type="GO" id="GO:0005829">
    <property type="term" value="C:cytosol"/>
    <property type="evidence" value="ECO:0007669"/>
    <property type="project" value="TreeGrafter"/>
</dbReference>
<keyword evidence="1" id="KW-0547">Nucleotide-binding</keyword>
<evidence type="ECO:0000259" key="4">
    <source>
        <dbReference type="Pfam" id="PF01656"/>
    </source>
</evidence>
<protein>
    <submittedName>
        <fullName evidence="5">Cobyrinic acid ac-diamide synthase</fullName>
    </submittedName>
</protein>
<dbReference type="OrthoDB" id="9816297at2"/>
<dbReference type="GO" id="GO:0051782">
    <property type="term" value="P:negative regulation of cell division"/>
    <property type="evidence" value="ECO:0007669"/>
    <property type="project" value="TreeGrafter"/>
</dbReference>
<dbReference type="EMBL" id="CP002105">
    <property type="protein sequence ID" value="ADL13128.1"/>
    <property type="molecule type" value="Genomic_DNA"/>
</dbReference>
<dbReference type="Proteomes" id="UP000001661">
    <property type="component" value="Chromosome"/>
</dbReference>
<evidence type="ECO:0000256" key="3">
    <source>
        <dbReference type="SAM" id="MobiDB-lite"/>
    </source>
</evidence>
<evidence type="ECO:0000256" key="2">
    <source>
        <dbReference type="ARBA" id="ARBA00022840"/>
    </source>
</evidence>
<dbReference type="PIRSF" id="PIRSF003092">
    <property type="entry name" value="MinD"/>
    <property type="match status" value="1"/>
</dbReference>
<keyword evidence="2" id="KW-0067">ATP-binding</keyword>
<reference evidence="5 6" key="1">
    <citation type="journal article" date="2010" name="Stand. Genomic Sci.">
        <title>Complete genome sequence of Acetohalobium arabaticum type strain (Z-7288).</title>
        <authorList>
            <person name="Sikorski J."/>
            <person name="Lapidus A."/>
            <person name="Chertkov O."/>
            <person name="Lucas S."/>
            <person name="Copeland A."/>
            <person name="Glavina Del Rio T."/>
            <person name="Nolan M."/>
            <person name="Tice H."/>
            <person name="Cheng J.F."/>
            <person name="Han C."/>
            <person name="Brambilla E."/>
            <person name="Pitluck S."/>
            <person name="Liolios K."/>
            <person name="Ivanova N."/>
            <person name="Mavromatis K."/>
            <person name="Mikhailova N."/>
            <person name="Pati A."/>
            <person name="Bruce D."/>
            <person name="Detter C."/>
            <person name="Tapia R."/>
            <person name="Goodwin L."/>
            <person name="Chen A."/>
            <person name="Palaniappan K."/>
            <person name="Land M."/>
            <person name="Hauser L."/>
            <person name="Chang Y.J."/>
            <person name="Jeffries C.D."/>
            <person name="Rohde M."/>
            <person name="Goker M."/>
            <person name="Spring S."/>
            <person name="Woyke T."/>
            <person name="Bristow J."/>
            <person name="Eisen J.A."/>
            <person name="Markowitz V."/>
            <person name="Hugenholtz P."/>
            <person name="Kyrpides N.C."/>
            <person name="Klenk H.P."/>
        </authorList>
    </citation>
    <scope>NUCLEOTIDE SEQUENCE [LARGE SCALE GENOMIC DNA]</scope>
    <source>
        <strain evidence="6">ATCC 49924 / DSM 5501 / Z-7288</strain>
    </source>
</reference>
<feature type="compositionally biased region" description="Basic and acidic residues" evidence="3">
    <location>
        <begin position="1"/>
        <end position="12"/>
    </location>
</feature>
<evidence type="ECO:0000256" key="1">
    <source>
        <dbReference type="ARBA" id="ARBA00022741"/>
    </source>
</evidence>
<evidence type="ECO:0000313" key="6">
    <source>
        <dbReference type="Proteomes" id="UP000001661"/>
    </source>
</evidence>
<dbReference type="RefSeq" id="WP_013278573.1">
    <property type="nucleotide sequence ID" value="NC_014378.1"/>
</dbReference>
<feature type="domain" description="CobQ/CobB/MinD/ParA nucleotide binding" evidence="4">
    <location>
        <begin position="35"/>
        <end position="251"/>
    </location>
</feature>
<dbReference type="InterPro" id="IPR050625">
    <property type="entry name" value="ParA/MinD_ATPase"/>
</dbReference>
<organism evidence="5 6">
    <name type="scientific">Acetohalobium arabaticum (strain ATCC 49924 / DSM 5501 / Z-7288)</name>
    <dbReference type="NCBI Taxonomy" id="574087"/>
    <lineage>
        <taxon>Bacteria</taxon>
        <taxon>Bacillati</taxon>
        <taxon>Bacillota</taxon>
        <taxon>Clostridia</taxon>
        <taxon>Halanaerobiales</taxon>
        <taxon>Halobacteroidaceae</taxon>
        <taxon>Acetohalobium</taxon>
    </lineage>
</organism>
<dbReference type="PANTHER" id="PTHR43384:SF4">
    <property type="entry name" value="CELLULOSE BIOSYNTHESIS PROTEIN BCSQ-RELATED"/>
    <property type="match status" value="1"/>
</dbReference>
<dbReference type="InterPro" id="IPR025501">
    <property type="entry name" value="MinD_FleN"/>
</dbReference>
<gene>
    <name evidence="5" type="ordered locus">Acear_1622</name>
</gene>
<evidence type="ECO:0000313" key="5">
    <source>
        <dbReference type="EMBL" id="ADL13128.1"/>
    </source>
</evidence>
<dbReference type="AlphaFoldDB" id="D9QRI7"/>
<dbReference type="SUPFAM" id="SSF52540">
    <property type="entry name" value="P-loop containing nucleoside triphosphate hydrolases"/>
    <property type="match status" value="1"/>
</dbReference>
<name>D9QRI7_ACEAZ</name>
<proteinExistence type="predicted"/>
<dbReference type="Gene3D" id="3.40.50.300">
    <property type="entry name" value="P-loop containing nucleotide triphosphate hydrolases"/>
    <property type="match status" value="1"/>
</dbReference>
<dbReference type="InterPro" id="IPR027417">
    <property type="entry name" value="P-loop_NTPase"/>
</dbReference>
<feature type="compositionally biased region" description="Basic and acidic residues" evidence="3">
    <location>
        <begin position="19"/>
        <end position="28"/>
    </location>
</feature>